<keyword evidence="2 4" id="KW-0479">Metal-binding</keyword>
<dbReference type="Gene3D" id="2.120.10.30">
    <property type="entry name" value="TolB, C-terminal domain"/>
    <property type="match status" value="1"/>
</dbReference>
<dbReference type="PANTHER" id="PTHR19328:SF13">
    <property type="entry name" value="HIPL1 PROTEIN"/>
    <property type="match status" value="1"/>
</dbReference>
<dbReference type="Pfam" id="PF07995">
    <property type="entry name" value="GSDH"/>
    <property type="match status" value="1"/>
</dbReference>
<dbReference type="SUPFAM" id="SSF46626">
    <property type="entry name" value="Cytochrome c"/>
    <property type="match status" value="1"/>
</dbReference>
<dbReference type="SUPFAM" id="SSF50952">
    <property type="entry name" value="Soluble quinoprotein glucose dehydrogenase"/>
    <property type="match status" value="1"/>
</dbReference>
<name>A0ABZ0IQ32_9BACT</name>
<accession>A0ABZ0IQ32</accession>
<reference evidence="7 8" key="1">
    <citation type="journal article" date="2023" name="Microbiol. Resour. Announc.">
        <title>Complete Genome Sequence of Imperialibacter roseus strain P4T.</title>
        <authorList>
            <person name="Tizabi D.R."/>
            <person name="Bachvaroff T."/>
            <person name="Hill R.T."/>
        </authorList>
    </citation>
    <scope>NUCLEOTIDE SEQUENCE [LARGE SCALE GENOMIC DNA]</scope>
    <source>
        <strain evidence="7 8">P4T</strain>
    </source>
</reference>
<proteinExistence type="predicted"/>
<keyword evidence="8" id="KW-1185">Reference proteome</keyword>
<evidence type="ECO:0000259" key="6">
    <source>
        <dbReference type="PROSITE" id="PS51007"/>
    </source>
</evidence>
<dbReference type="PROSITE" id="PS51257">
    <property type="entry name" value="PROKAR_LIPOPROTEIN"/>
    <property type="match status" value="1"/>
</dbReference>
<dbReference type="Pfam" id="PF00034">
    <property type="entry name" value="Cytochrom_C"/>
    <property type="match status" value="1"/>
</dbReference>
<dbReference type="RefSeq" id="WP_317489840.1">
    <property type="nucleotide sequence ID" value="NZ_CP136051.1"/>
</dbReference>
<evidence type="ECO:0000256" key="2">
    <source>
        <dbReference type="ARBA" id="ARBA00022723"/>
    </source>
</evidence>
<dbReference type="PANTHER" id="PTHR19328">
    <property type="entry name" value="HEDGEHOG-INTERACTING PROTEIN"/>
    <property type="match status" value="1"/>
</dbReference>
<keyword evidence="1 4" id="KW-0349">Heme</keyword>
<evidence type="ECO:0000256" key="4">
    <source>
        <dbReference type="PROSITE-ProRule" id="PRU00433"/>
    </source>
</evidence>
<dbReference type="EMBL" id="CP136051">
    <property type="protein sequence ID" value="WOK07153.1"/>
    <property type="molecule type" value="Genomic_DNA"/>
</dbReference>
<dbReference type="InterPro" id="IPR011041">
    <property type="entry name" value="Quinoprot_gluc/sorb_DH_b-prop"/>
</dbReference>
<feature type="domain" description="Cytochrome c" evidence="6">
    <location>
        <begin position="38"/>
        <end position="129"/>
    </location>
</feature>
<feature type="signal peptide" evidence="5">
    <location>
        <begin position="1"/>
        <end position="24"/>
    </location>
</feature>
<organism evidence="7 8">
    <name type="scientific">Imperialibacter roseus</name>
    <dbReference type="NCBI Taxonomy" id="1324217"/>
    <lineage>
        <taxon>Bacteria</taxon>
        <taxon>Pseudomonadati</taxon>
        <taxon>Bacteroidota</taxon>
        <taxon>Cytophagia</taxon>
        <taxon>Cytophagales</taxon>
        <taxon>Flammeovirgaceae</taxon>
        <taxon>Imperialibacter</taxon>
    </lineage>
</organism>
<evidence type="ECO:0000256" key="5">
    <source>
        <dbReference type="SAM" id="SignalP"/>
    </source>
</evidence>
<dbReference type="InterPro" id="IPR011042">
    <property type="entry name" value="6-blade_b-propeller_TolB-like"/>
</dbReference>
<gene>
    <name evidence="7" type="ORF">RT717_00775</name>
</gene>
<dbReference type="Proteomes" id="UP001302349">
    <property type="component" value="Chromosome"/>
</dbReference>
<dbReference type="Gene3D" id="1.10.760.10">
    <property type="entry name" value="Cytochrome c-like domain"/>
    <property type="match status" value="1"/>
</dbReference>
<sequence>MKTTSLLSLSYLLLILLVVTSCGGETKNDNNNISTDEAVIAAGQATFDMTCGACHNFMQAGIGPQLGGLTKEVSADWIKNFVKNPQQMIDSGDERAVMLFKKFNSYMPSFSYLSDEQIDQVIAYINTKEAPVFGGGTDKGEALKNPIPDTIQTSDIVVAMKEITGLPASSDKQPINRMTKMDQLPGTKRSFVVDLNGRLYEMVNGQPKLYMDMAELMPNFIRQPGLATGFGSFAFHPEFSTNGLLYTTHTEPAGTKSADFAYADSIPVKLQWILTEWTTDPAAKAPFTSTSHRELFRINMVTQIHGMQDIRFNPLVKKGDADYGLLYVGLGDGGAAENGYAFLIDNLQTAWGSIFRIDPAGTNSKNGNYGIPASNPFVSDANPNTVKEIYAKGFRNPHRLTWLQSGEMLASNVGHHSIESLYMIQPGRNYGWPYREGTFVIDPYDDMYKVFANTIGPNDPITYPVAQYDHDEGNAILGGFEYLGSDVLELKGKYVFGDIVQGWLAYVNIADLKLGQQATIKKWQVSMNGKPVNFKDICDCKKVDLRLGTDGDGELYIFTKTDGKAYKLVGSKAM</sequence>
<dbReference type="InterPro" id="IPR036909">
    <property type="entry name" value="Cyt_c-like_dom_sf"/>
</dbReference>
<evidence type="ECO:0000256" key="1">
    <source>
        <dbReference type="ARBA" id="ARBA00022617"/>
    </source>
</evidence>
<keyword evidence="5" id="KW-0732">Signal</keyword>
<feature type="chain" id="PRO_5045466864" evidence="5">
    <location>
        <begin position="25"/>
        <end position="574"/>
    </location>
</feature>
<dbReference type="PROSITE" id="PS51007">
    <property type="entry name" value="CYTC"/>
    <property type="match status" value="1"/>
</dbReference>
<dbReference type="InterPro" id="IPR012938">
    <property type="entry name" value="Glc/Sorbosone_DH"/>
</dbReference>
<evidence type="ECO:0000256" key="3">
    <source>
        <dbReference type="ARBA" id="ARBA00023004"/>
    </source>
</evidence>
<dbReference type="InterPro" id="IPR009056">
    <property type="entry name" value="Cyt_c-like_dom"/>
</dbReference>
<protein>
    <submittedName>
        <fullName evidence="7">PQQ-dependent sugar dehydrogenase</fullName>
    </submittedName>
</protein>
<evidence type="ECO:0000313" key="8">
    <source>
        <dbReference type="Proteomes" id="UP001302349"/>
    </source>
</evidence>
<evidence type="ECO:0000313" key="7">
    <source>
        <dbReference type="EMBL" id="WOK07153.1"/>
    </source>
</evidence>
<keyword evidence="3 4" id="KW-0408">Iron</keyword>